<feature type="region of interest" description="Disordered" evidence="1">
    <location>
        <begin position="45"/>
        <end position="68"/>
    </location>
</feature>
<dbReference type="InterPro" id="IPR042111">
    <property type="entry name" value="Adenylosuccinate_synth_dom3"/>
</dbReference>
<feature type="compositionally biased region" description="Basic residues" evidence="1">
    <location>
        <begin position="1"/>
        <end position="11"/>
    </location>
</feature>
<dbReference type="InParanoid" id="A0A084QWJ4"/>
<keyword evidence="3" id="KW-1185">Reference proteome</keyword>
<name>A0A084QWJ4_STAC4</name>
<organism evidence="2 3">
    <name type="scientific">Stachybotrys chlorohalonatus (strain IBT 40285)</name>
    <dbReference type="NCBI Taxonomy" id="1283841"/>
    <lineage>
        <taxon>Eukaryota</taxon>
        <taxon>Fungi</taxon>
        <taxon>Dikarya</taxon>
        <taxon>Ascomycota</taxon>
        <taxon>Pezizomycotina</taxon>
        <taxon>Sordariomycetes</taxon>
        <taxon>Hypocreomycetidae</taxon>
        <taxon>Hypocreales</taxon>
        <taxon>Stachybotryaceae</taxon>
        <taxon>Stachybotrys</taxon>
    </lineage>
</organism>
<evidence type="ECO:0000313" key="2">
    <source>
        <dbReference type="EMBL" id="KFA68329.1"/>
    </source>
</evidence>
<dbReference type="HOGENOM" id="CLU_2160067_0_0_1"/>
<dbReference type="Proteomes" id="UP000028524">
    <property type="component" value="Unassembled WGS sequence"/>
</dbReference>
<dbReference type="OrthoDB" id="10265645at2759"/>
<dbReference type="Gene3D" id="3.90.170.10">
    <property type="entry name" value="Adenylosuccinate Synthetase, subunit A, domain 3"/>
    <property type="match status" value="1"/>
</dbReference>
<dbReference type="EMBL" id="KL659919">
    <property type="protein sequence ID" value="KFA68329.1"/>
    <property type="molecule type" value="Genomic_DNA"/>
</dbReference>
<accession>A0A084QWJ4</accession>
<sequence>MSRRRSGHTRRLSAAARQDRELQRGQSQGASNWLWIGHLNAPQTAPDPRWMSPDFEFSRSPSLTPETGERLASYPADINILDCAKAVYHDMPGWNRPTNDATTYYELAKNS</sequence>
<reference evidence="2 3" key="1">
    <citation type="journal article" date="2014" name="BMC Genomics">
        <title>Comparative genome sequencing reveals chemotype-specific gene clusters in the toxigenic black mold Stachybotrys.</title>
        <authorList>
            <person name="Semeiks J."/>
            <person name="Borek D."/>
            <person name="Otwinowski Z."/>
            <person name="Grishin N.V."/>
        </authorList>
    </citation>
    <scope>NUCLEOTIDE SEQUENCE [LARGE SCALE GENOMIC DNA]</scope>
    <source>
        <strain evidence="2 3">IBT 40285</strain>
    </source>
</reference>
<dbReference type="STRING" id="1283841.A0A084QWJ4"/>
<gene>
    <name evidence="2" type="ORF">S40285_10744</name>
</gene>
<protein>
    <submittedName>
        <fullName evidence="2">Uncharacterized protein</fullName>
    </submittedName>
</protein>
<evidence type="ECO:0000313" key="3">
    <source>
        <dbReference type="Proteomes" id="UP000028524"/>
    </source>
</evidence>
<dbReference type="AlphaFoldDB" id="A0A084QWJ4"/>
<proteinExistence type="predicted"/>
<evidence type="ECO:0000256" key="1">
    <source>
        <dbReference type="SAM" id="MobiDB-lite"/>
    </source>
</evidence>
<feature type="region of interest" description="Disordered" evidence="1">
    <location>
        <begin position="1"/>
        <end position="28"/>
    </location>
</feature>